<gene>
    <name evidence="4" type="primary">LOC116287646</name>
</gene>
<feature type="region of interest" description="Disordered" evidence="1">
    <location>
        <begin position="539"/>
        <end position="570"/>
    </location>
</feature>
<accession>A0A6P8HCE2</accession>
<dbReference type="Gene3D" id="1.20.1280.50">
    <property type="match status" value="1"/>
</dbReference>
<dbReference type="RefSeq" id="XP_031550190.1">
    <property type="nucleotide sequence ID" value="XM_031694330.1"/>
</dbReference>
<proteinExistence type="predicted"/>
<evidence type="ECO:0000259" key="2">
    <source>
        <dbReference type="PROSITE" id="PS50181"/>
    </source>
</evidence>
<dbReference type="OrthoDB" id="2095648at2759"/>
<dbReference type="Pfam" id="PF12937">
    <property type="entry name" value="F-box-like"/>
    <property type="match status" value="1"/>
</dbReference>
<evidence type="ECO:0000313" key="3">
    <source>
        <dbReference type="Proteomes" id="UP000515163"/>
    </source>
</evidence>
<organism evidence="3 4">
    <name type="scientific">Actinia tenebrosa</name>
    <name type="common">Australian red waratah sea anemone</name>
    <dbReference type="NCBI Taxonomy" id="6105"/>
    <lineage>
        <taxon>Eukaryota</taxon>
        <taxon>Metazoa</taxon>
        <taxon>Cnidaria</taxon>
        <taxon>Anthozoa</taxon>
        <taxon>Hexacorallia</taxon>
        <taxon>Actiniaria</taxon>
        <taxon>Actiniidae</taxon>
        <taxon>Actinia</taxon>
    </lineage>
</organism>
<feature type="domain" description="F-box" evidence="2">
    <location>
        <begin position="1"/>
        <end position="44"/>
    </location>
</feature>
<dbReference type="InParanoid" id="A0A6P8HCE2"/>
<dbReference type="PROSITE" id="PS50181">
    <property type="entry name" value="FBOX"/>
    <property type="match status" value="1"/>
</dbReference>
<evidence type="ECO:0000313" key="4">
    <source>
        <dbReference type="RefSeq" id="XP_031550190.1"/>
    </source>
</evidence>
<reference evidence="4" key="1">
    <citation type="submission" date="2025-08" db="UniProtKB">
        <authorList>
            <consortium name="RefSeq"/>
        </authorList>
    </citation>
    <scope>IDENTIFICATION</scope>
    <source>
        <tissue evidence="4">Tentacle</tissue>
    </source>
</reference>
<dbReference type="AlphaFoldDB" id="A0A6P8HCE2"/>
<name>A0A6P8HCE2_ACTTE</name>
<protein>
    <submittedName>
        <fullName evidence="4">Uncharacterized protein LOC116287646</fullName>
    </submittedName>
</protein>
<dbReference type="InterPro" id="IPR036047">
    <property type="entry name" value="F-box-like_dom_sf"/>
</dbReference>
<keyword evidence="3" id="KW-1185">Reference proteome</keyword>
<dbReference type="KEGG" id="aten:116287646"/>
<sequence>MAVFLDEILVHIFEYFDAYTLTRIALVCKQWSNFSRTPRLWRSLVLQKWPSQRFLYKNVPVTCENWYKVYQDLYLRGKYSPDDMKYFISCRVGEDELDVEELREAMLLHTAKVVMKWTLAEPFEAEENGSFPPFDSNFDFYYDTHDFKWKFIDKRQEYIEDLMGYKLSTKMSRKSRYIRPYQVIPSCLMLYRWLSLFRSIATIEEGLTFYRIWRHHIKHRETGMLFEMCDWKAAMSCTFLKGKPASGPYANDCLELMDLLSHPHFIMHPLGMPSAIVKKSSLLSPPSGMSRQTSVSSLISNVPRSLGGSMDRLSEGRVSWMRGTSGTESDDESELVYDDSGYYANCEYFISISHWDIEEQHTIQSSVAELWSVTQTTMEPQLYLSFDALEENWYFYTYNSFSNSNSLSPIDKNGHSDDHDLRPISESLSKHILDRFHGFAIEPIPSCLALYRLICLFDLNANNYVSTKEGTIWSVTVVHNQTGARLNLKDTNGWFEASVCLTDELMDQLNTSQTHSNNEMISYNTPPNDVLVADLQPPLQWNDEYDGDDDDDGYDDTDEDDDDDDDKYDDIDQHSYISRRSQESQNIEELVPQDAEAERIGNVINIINENYNSDDSANQGGADYLLEPVGVAAEPNNAEQTNLELFKYDVVCLLNLLINEKFGHPYGAIAGAVA</sequence>
<dbReference type="InterPro" id="IPR001810">
    <property type="entry name" value="F-box_dom"/>
</dbReference>
<evidence type="ECO:0000256" key="1">
    <source>
        <dbReference type="SAM" id="MobiDB-lite"/>
    </source>
</evidence>
<dbReference type="SUPFAM" id="SSF81383">
    <property type="entry name" value="F-box domain"/>
    <property type="match status" value="1"/>
</dbReference>
<feature type="compositionally biased region" description="Acidic residues" evidence="1">
    <location>
        <begin position="543"/>
        <end position="569"/>
    </location>
</feature>
<dbReference type="GeneID" id="116287646"/>
<dbReference type="Proteomes" id="UP000515163">
    <property type="component" value="Unplaced"/>
</dbReference>